<evidence type="ECO:0000313" key="2">
    <source>
        <dbReference type="Proteomes" id="UP000504637"/>
    </source>
</evidence>
<feature type="region of interest" description="Disordered" evidence="1">
    <location>
        <begin position="230"/>
        <end position="258"/>
    </location>
</feature>
<proteinExistence type="predicted"/>
<reference evidence="3" key="2">
    <citation type="submission" date="2020-04" db="EMBL/GenBank/DDBJ databases">
        <authorList>
            <consortium name="NCBI Genome Project"/>
        </authorList>
    </citation>
    <scope>NUCLEOTIDE SEQUENCE</scope>
    <source>
        <strain evidence="3">CBS 342.82</strain>
    </source>
</reference>
<reference evidence="3" key="3">
    <citation type="submission" date="2025-08" db="UniProtKB">
        <authorList>
            <consortium name="RefSeq"/>
        </authorList>
    </citation>
    <scope>IDENTIFICATION</scope>
    <source>
        <strain evidence="3">CBS 342.82</strain>
    </source>
</reference>
<keyword evidence="2" id="KW-1185">Reference proteome</keyword>
<accession>A0A6J3MID6</accession>
<sequence length="306" mass="34980">MRTGGLQPSRWRGGHRRHFGDWSYCKRWNPIEEHVEPTTITGRCLLVDRIDPRAGATSGCIGSSNHDNIVHVRCNYLNYIYSYWKGNKVNDDHRDAASFSGYRQRYVLNVRTDAHLEKGFVWHLVDIRNVDLGSYRRVYCYHRRYYYFRRYLRLSSSCPPRLANARRTTILQSLITCIVASSYTQSHSALSYASALLIAASILIPCSPTSLSYILRSEYPAASNILAPSTSHRLPKGRPHHPSYDSISRHSRAARPNHPVERDTAIFANASSPRIVIICAATRLHSLSSAFQSIGQWQHMRMFIAL</sequence>
<name>A0A6J3MID6_9PEZI</name>
<protein>
    <submittedName>
        <fullName evidence="3">Uncharacterized protein</fullName>
    </submittedName>
</protein>
<evidence type="ECO:0000256" key="1">
    <source>
        <dbReference type="SAM" id="MobiDB-lite"/>
    </source>
</evidence>
<dbReference type="Proteomes" id="UP000504637">
    <property type="component" value="Unplaced"/>
</dbReference>
<evidence type="ECO:0000313" key="3">
    <source>
        <dbReference type="RefSeq" id="XP_033464722.1"/>
    </source>
</evidence>
<organism evidence="3">
    <name type="scientific">Dissoconium aciculare CBS 342.82</name>
    <dbReference type="NCBI Taxonomy" id="1314786"/>
    <lineage>
        <taxon>Eukaryota</taxon>
        <taxon>Fungi</taxon>
        <taxon>Dikarya</taxon>
        <taxon>Ascomycota</taxon>
        <taxon>Pezizomycotina</taxon>
        <taxon>Dothideomycetes</taxon>
        <taxon>Dothideomycetidae</taxon>
        <taxon>Mycosphaerellales</taxon>
        <taxon>Dissoconiaceae</taxon>
        <taxon>Dissoconium</taxon>
    </lineage>
</organism>
<dbReference type="GeneID" id="54357678"/>
<dbReference type="AlphaFoldDB" id="A0A6J3MID6"/>
<dbReference type="RefSeq" id="XP_033464722.1">
    <property type="nucleotide sequence ID" value="XM_033599879.1"/>
</dbReference>
<gene>
    <name evidence="3" type="ORF">K489DRAFT_24165</name>
</gene>
<reference evidence="3" key="1">
    <citation type="submission" date="2020-01" db="EMBL/GenBank/DDBJ databases">
        <authorList>
            <consortium name="DOE Joint Genome Institute"/>
            <person name="Haridas S."/>
            <person name="Albert R."/>
            <person name="Binder M."/>
            <person name="Bloem J."/>
            <person name="Labutti K."/>
            <person name="Salamov A."/>
            <person name="Andreopoulos B."/>
            <person name="Baker S.E."/>
            <person name="Barry K."/>
            <person name="Bills G."/>
            <person name="Bluhm B.H."/>
            <person name="Cannon C."/>
            <person name="Castanera R."/>
            <person name="Culley D.E."/>
            <person name="Daum C."/>
            <person name="Ezra D."/>
            <person name="Gonzalez J.B."/>
            <person name="Henrissat B."/>
            <person name="Kuo A."/>
            <person name="Liang C."/>
            <person name="Lipzen A."/>
            <person name="Lutzoni F."/>
            <person name="Magnuson J."/>
            <person name="Mondo S."/>
            <person name="Nolan M."/>
            <person name="Ohm R."/>
            <person name="Pangilinan J."/>
            <person name="Park H.-J."/>
            <person name="Ramirez L."/>
            <person name="Alfaro M."/>
            <person name="Sun H."/>
            <person name="Tritt A."/>
            <person name="Yoshinaga Y."/>
            <person name="Zwiers L.-H."/>
            <person name="Turgeon B.G."/>
            <person name="Goodwin S.B."/>
            <person name="Spatafora J.W."/>
            <person name="Crous P.W."/>
            <person name="Grigoriev I.V."/>
        </authorList>
    </citation>
    <scope>NUCLEOTIDE SEQUENCE</scope>
    <source>
        <strain evidence="3">CBS 342.82</strain>
    </source>
</reference>